<name>A0ABT6X4T3_9BURK</name>
<dbReference type="CDD" id="cd17546">
    <property type="entry name" value="REC_hyHK_CKI1_RcsC-like"/>
    <property type="match status" value="1"/>
</dbReference>
<evidence type="ECO:0000256" key="4">
    <source>
        <dbReference type="ARBA" id="ARBA00023012"/>
    </source>
</evidence>
<protein>
    <recommendedName>
        <fullName evidence="2">histidine kinase</fullName>
        <ecNumber evidence="2">2.7.13.3</ecNumber>
    </recommendedName>
</protein>
<sequence>MSAWQPRFERERAARKEAERLLEDKSLMLYSANCALQTLADNLEQQVRDRTLDLQVALDNANRATHAKSEFLAVMSHEIRTPLHGILGMTELLGFSALSPEQHQQLNVIRSSGDVLLALINDILDLSKIEAGQLELETRDFDLHQTLQQVVDLYLPSAHKKNLQLSLNIATQVPNCVNGDSKHLRQIVSNLVANAIKFTEHGQIHVKINATPRPHGELQLHIEVRDTGIGIPPQRQNRLFKAFSQADTSTTRQYGGTGLGLAICAALCQAMRGHIHVSSIPGQGSVFSVDVRLSTTAPQYCHPAIHETPTPSTPSTSPTRQGLLALVVDDHHINRQVAQLLLQRTGMTVHTAVDGTQALSQIQTQAYDLILMDLHMPQMDGLEATRRIRQMTLAQQPRIIALTASAFEADRQACLTAGMNSFMSKPFNYEELTQTLIQLFPAPAHRPFS</sequence>
<dbReference type="RefSeq" id="WP_283223519.1">
    <property type="nucleotide sequence ID" value="NZ_JASGBH010000003.1"/>
</dbReference>
<feature type="modified residue" description="4-aspartylphosphate" evidence="5">
    <location>
        <position position="373"/>
    </location>
</feature>
<dbReference type="PANTHER" id="PTHR45339:SF1">
    <property type="entry name" value="HYBRID SIGNAL TRANSDUCTION HISTIDINE KINASE J"/>
    <property type="match status" value="1"/>
</dbReference>
<evidence type="ECO:0000256" key="5">
    <source>
        <dbReference type="PROSITE-ProRule" id="PRU00169"/>
    </source>
</evidence>
<organism evidence="8 9">
    <name type="scientific">Limnohabitans lacus</name>
    <dbReference type="NCBI Taxonomy" id="3045173"/>
    <lineage>
        <taxon>Bacteria</taxon>
        <taxon>Pseudomonadati</taxon>
        <taxon>Pseudomonadota</taxon>
        <taxon>Betaproteobacteria</taxon>
        <taxon>Burkholderiales</taxon>
        <taxon>Comamonadaceae</taxon>
        <taxon>Limnohabitans</taxon>
    </lineage>
</organism>
<keyword evidence="4" id="KW-0902">Two-component regulatory system</keyword>
<comment type="catalytic activity">
    <reaction evidence="1">
        <text>ATP + protein L-histidine = ADP + protein N-phospho-L-histidine.</text>
        <dbReference type="EC" id="2.7.13.3"/>
    </reaction>
</comment>
<dbReference type="SMART" id="SM00448">
    <property type="entry name" value="REC"/>
    <property type="match status" value="1"/>
</dbReference>
<dbReference type="SUPFAM" id="SSF52172">
    <property type="entry name" value="CheY-like"/>
    <property type="match status" value="1"/>
</dbReference>
<dbReference type="PANTHER" id="PTHR45339">
    <property type="entry name" value="HYBRID SIGNAL TRANSDUCTION HISTIDINE KINASE J"/>
    <property type="match status" value="1"/>
</dbReference>
<keyword evidence="8" id="KW-0067">ATP-binding</keyword>
<proteinExistence type="predicted"/>
<keyword evidence="8" id="KW-0547">Nucleotide-binding</keyword>
<evidence type="ECO:0000313" key="9">
    <source>
        <dbReference type="Proteomes" id="UP001431902"/>
    </source>
</evidence>
<dbReference type="Proteomes" id="UP001431902">
    <property type="component" value="Unassembled WGS sequence"/>
</dbReference>
<evidence type="ECO:0000313" key="8">
    <source>
        <dbReference type="EMBL" id="MDI9233113.1"/>
    </source>
</evidence>
<dbReference type="InterPro" id="IPR001789">
    <property type="entry name" value="Sig_transdc_resp-reg_receiver"/>
</dbReference>
<dbReference type="GO" id="GO:0005524">
    <property type="term" value="F:ATP binding"/>
    <property type="evidence" value="ECO:0007669"/>
    <property type="project" value="UniProtKB-KW"/>
</dbReference>
<dbReference type="Gene3D" id="3.40.50.2300">
    <property type="match status" value="1"/>
</dbReference>
<dbReference type="Gene3D" id="1.10.287.130">
    <property type="match status" value="1"/>
</dbReference>
<dbReference type="InterPro" id="IPR003661">
    <property type="entry name" value="HisK_dim/P_dom"/>
</dbReference>
<evidence type="ECO:0000259" key="7">
    <source>
        <dbReference type="PROSITE" id="PS50110"/>
    </source>
</evidence>
<dbReference type="CDD" id="cd00082">
    <property type="entry name" value="HisKA"/>
    <property type="match status" value="1"/>
</dbReference>
<dbReference type="InterPro" id="IPR005467">
    <property type="entry name" value="His_kinase_dom"/>
</dbReference>
<comment type="caution">
    <text evidence="8">The sequence shown here is derived from an EMBL/GenBank/DDBJ whole genome shotgun (WGS) entry which is preliminary data.</text>
</comment>
<dbReference type="InterPro" id="IPR003594">
    <property type="entry name" value="HATPase_dom"/>
</dbReference>
<evidence type="ECO:0000259" key="6">
    <source>
        <dbReference type="PROSITE" id="PS50109"/>
    </source>
</evidence>
<dbReference type="Pfam" id="PF02518">
    <property type="entry name" value="HATPase_c"/>
    <property type="match status" value="1"/>
</dbReference>
<evidence type="ECO:0000256" key="1">
    <source>
        <dbReference type="ARBA" id="ARBA00000085"/>
    </source>
</evidence>
<feature type="domain" description="Histidine kinase" evidence="6">
    <location>
        <begin position="74"/>
        <end position="295"/>
    </location>
</feature>
<dbReference type="Pfam" id="PF00512">
    <property type="entry name" value="HisKA"/>
    <property type="match status" value="1"/>
</dbReference>
<dbReference type="CDD" id="cd16922">
    <property type="entry name" value="HATPase_EvgS-ArcB-TorS-like"/>
    <property type="match status" value="1"/>
</dbReference>
<dbReference type="PROSITE" id="PS50110">
    <property type="entry name" value="RESPONSE_REGULATORY"/>
    <property type="match status" value="1"/>
</dbReference>
<dbReference type="PRINTS" id="PR00344">
    <property type="entry name" value="BCTRLSENSOR"/>
</dbReference>
<evidence type="ECO:0000256" key="3">
    <source>
        <dbReference type="ARBA" id="ARBA00022553"/>
    </source>
</evidence>
<dbReference type="InterPro" id="IPR036890">
    <property type="entry name" value="HATPase_C_sf"/>
</dbReference>
<dbReference type="SMART" id="SM00387">
    <property type="entry name" value="HATPase_c"/>
    <property type="match status" value="1"/>
</dbReference>
<feature type="domain" description="Response regulatory" evidence="7">
    <location>
        <begin position="324"/>
        <end position="440"/>
    </location>
</feature>
<dbReference type="InterPro" id="IPR036097">
    <property type="entry name" value="HisK_dim/P_sf"/>
</dbReference>
<reference evidence="8" key="1">
    <citation type="submission" date="2023-05" db="EMBL/GenBank/DDBJ databases">
        <title>Limnohabitans sp. strain HM2-2 Genome sequencing and assembly.</title>
        <authorList>
            <person name="Jung Y."/>
        </authorList>
    </citation>
    <scope>NUCLEOTIDE SEQUENCE</scope>
    <source>
        <strain evidence="8">HM2-2</strain>
    </source>
</reference>
<dbReference type="InterPro" id="IPR011006">
    <property type="entry name" value="CheY-like_superfamily"/>
</dbReference>
<evidence type="ECO:0000256" key="2">
    <source>
        <dbReference type="ARBA" id="ARBA00012438"/>
    </source>
</evidence>
<keyword evidence="9" id="KW-1185">Reference proteome</keyword>
<dbReference type="Gene3D" id="3.30.565.10">
    <property type="entry name" value="Histidine kinase-like ATPase, C-terminal domain"/>
    <property type="match status" value="1"/>
</dbReference>
<dbReference type="SMART" id="SM00388">
    <property type="entry name" value="HisKA"/>
    <property type="match status" value="1"/>
</dbReference>
<accession>A0ABT6X4T3</accession>
<dbReference type="InterPro" id="IPR004358">
    <property type="entry name" value="Sig_transdc_His_kin-like_C"/>
</dbReference>
<dbReference type="PROSITE" id="PS50109">
    <property type="entry name" value="HIS_KIN"/>
    <property type="match status" value="1"/>
</dbReference>
<gene>
    <name evidence="8" type="ORF">QLQ16_04600</name>
</gene>
<dbReference type="Pfam" id="PF00072">
    <property type="entry name" value="Response_reg"/>
    <property type="match status" value="1"/>
</dbReference>
<keyword evidence="3 5" id="KW-0597">Phosphoprotein</keyword>
<dbReference type="SUPFAM" id="SSF55874">
    <property type="entry name" value="ATPase domain of HSP90 chaperone/DNA topoisomerase II/histidine kinase"/>
    <property type="match status" value="1"/>
</dbReference>
<dbReference type="EMBL" id="JASGBH010000003">
    <property type="protein sequence ID" value="MDI9233113.1"/>
    <property type="molecule type" value="Genomic_DNA"/>
</dbReference>
<dbReference type="SUPFAM" id="SSF47384">
    <property type="entry name" value="Homodimeric domain of signal transducing histidine kinase"/>
    <property type="match status" value="1"/>
</dbReference>
<dbReference type="EC" id="2.7.13.3" evidence="2"/>